<dbReference type="OrthoDB" id="3800712at2759"/>
<evidence type="ECO:0000313" key="1">
    <source>
        <dbReference type="EMBL" id="KAF1959117.1"/>
    </source>
</evidence>
<name>A0A6A5UDB4_9PLEO</name>
<proteinExistence type="predicted"/>
<accession>A0A6A5UDB4</accession>
<reference evidence="1" key="1">
    <citation type="journal article" date="2020" name="Stud. Mycol.">
        <title>101 Dothideomycetes genomes: a test case for predicting lifestyles and emergence of pathogens.</title>
        <authorList>
            <person name="Haridas S."/>
            <person name="Albert R."/>
            <person name="Binder M."/>
            <person name="Bloem J."/>
            <person name="Labutti K."/>
            <person name="Salamov A."/>
            <person name="Andreopoulos B."/>
            <person name="Baker S."/>
            <person name="Barry K."/>
            <person name="Bills G."/>
            <person name="Bluhm B."/>
            <person name="Cannon C."/>
            <person name="Castanera R."/>
            <person name="Culley D."/>
            <person name="Daum C."/>
            <person name="Ezra D."/>
            <person name="Gonzalez J."/>
            <person name="Henrissat B."/>
            <person name="Kuo A."/>
            <person name="Liang C."/>
            <person name="Lipzen A."/>
            <person name="Lutzoni F."/>
            <person name="Magnuson J."/>
            <person name="Mondo S."/>
            <person name="Nolan M."/>
            <person name="Ohm R."/>
            <person name="Pangilinan J."/>
            <person name="Park H.-J."/>
            <person name="Ramirez L."/>
            <person name="Alfaro M."/>
            <person name="Sun H."/>
            <person name="Tritt A."/>
            <person name="Yoshinaga Y."/>
            <person name="Zwiers L.-H."/>
            <person name="Turgeon B."/>
            <person name="Goodwin S."/>
            <person name="Spatafora J."/>
            <person name="Crous P."/>
            <person name="Grigoriev I."/>
        </authorList>
    </citation>
    <scope>NUCLEOTIDE SEQUENCE</scope>
    <source>
        <strain evidence="1">CBS 675.92</strain>
    </source>
</reference>
<organism evidence="1 2">
    <name type="scientific">Byssothecium circinans</name>
    <dbReference type="NCBI Taxonomy" id="147558"/>
    <lineage>
        <taxon>Eukaryota</taxon>
        <taxon>Fungi</taxon>
        <taxon>Dikarya</taxon>
        <taxon>Ascomycota</taxon>
        <taxon>Pezizomycotina</taxon>
        <taxon>Dothideomycetes</taxon>
        <taxon>Pleosporomycetidae</taxon>
        <taxon>Pleosporales</taxon>
        <taxon>Massarineae</taxon>
        <taxon>Massarinaceae</taxon>
        <taxon>Byssothecium</taxon>
    </lineage>
</organism>
<dbReference type="EMBL" id="ML976985">
    <property type="protein sequence ID" value="KAF1959117.1"/>
    <property type="molecule type" value="Genomic_DNA"/>
</dbReference>
<evidence type="ECO:0000313" key="2">
    <source>
        <dbReference type="Proteomes" id="UP000800035"/>
    </source>
</evidence>
<dbReference type="Proteomes" id="UP000800035">
    <property type="component" value="Unassembled WGS sequence"/>
</dbReference>
<sequence>MLCLIALSQPSPHVHHHRKLLLSIVFILFNSIQSSIAFPCAFSFIPSSITASHFLPHNTLSITSILAPISYTTHFQDALANHSRLFFHKGHYVSREKNGSLITPQNTHDMETASNLFRDIINPLTKYLTAVYGSKPEYISHYLIPAFNRSSIHAAPRGLHAENTAINHPTRMGNTAQAKCLAYGLDICSNCGRTAIRCVDPALTNLILVLEYEKKSLYVSLLQTDEEYLVFPKVEEEMSKDLGESSRVVLGDAMYKESLREYLRPWLGAALEVESYGERDDVRAIVLAGWASIDGFEAVSEVAAEAVNNAVVKVFHTTQRREWRTARRL</sequence>
<dbReference type="AlphaFoldDB" id="A0A6A5UDB4"/>
<protein>
    <submittedName>
        <fullName evidence="1">Uncharacterized protein</fullName>
    </submittedName>
</protein>
<gene>
    <name evidence="1" type="ORF">CC80DRAFT_545501</name>
</gene>
<keyword evidence="2" id="KW-1185">Reference proteome</keyword>